<dbReference type="GO" id="GO:0000149">
    <property type="term" value="F:SNARE binding"/>
    <property type="evidence" value="ECO:0007669"/>
    <property type="project" value="TreeGrafter"/>
</dbReference>
<dbReference type="GO" id="GO:0035493">
    <property type="term" value="P:SNARE complex assembly"/>
    <property type="evidence" value="ECO:0007669"/>
    <property type="project" value="TreeGrafter"/>
</dbReference>
<dbReference type="GO" id="GO:0000323">
    <property type="term" value="C:lytic vacuole"/>
    <property type="evidence" value="ECO:0007669"/>
    <property type="project" value="TreeGrafter"/>
</dbReference>
<organism evidence="3 4">
    <name type="scientific">Mesocestoides corti</name>
    <name type="common">Flatworm</name>
    <dbReference type="NCBI Taxonomy" id="53468"/>
    <lineage>
        <taxon>Eukaryota</taxon>
        <taxon>Metazoa</taxon>
        <taxon>Spiralia</taxon>
        <taxon>Lophotrochozoa</taxon>
        <taxon>Platyhelminthes</taxon>
        <taxon>Cestoda</taxon>
        <taxon>Eucestoda</taxon>
        <taxon>Cyclophyllidea</taxon>
        <taxon>Mesocestoididae</taxon>
        <taxon>Mesocestoides</taxon>
    </lineage>
</organism>
<proteinExistence type="predicted"/>
<evidence type="ECO:0000256" key="2">
    <source>
        <dbReference type="SAM" id="Coils"/>
    </source>
</evidence>
<gene>
    <name evidence="3" type="ORF">MCOS_LOCUS9089</name>
</gene>
<evidence type="ECO:0000256" key="1">
    <source>
        <dbReference type="ARBA" id="ARBA00023054"/>
    </source>
</evidence>
<keyword evidence="4" id="KW-1185">Reference proteome</keyword>
<name>A0A0R3UMV0_MESCO</name>
<reference evidence="3 4" key="1">
    <citation type="submission" date="2018-10" db="EMBL/GenBank/DDBJ databases">
        <authorList>
            <consortium name="Pathogen Informatics"/>
        </authorList>
    </citation>
    <scope>NUCLEOTIDE SEQUENCE [LARGE SCALE GENOMIC DNA]</scope>
</reference>
<dbReference type="PANTHER" id="PTHR15157:SF5">
    <property type="entry name" value="UV RADIATION RESISTANCE-ASSOCIATED GENE PROTEIN"/>
    <property type="match status" value="1"/>
</dbReference>
<dbReference type="EMBL" id="UXSR01005638">
    <property type="protein sequence ID" value="VDD83086.1"/>
    <property type="molecule type" value="Genomic_DNA"/>
</dbReference>
<dbReference type="GO" id="GO:0005768">
    <property type="term" value="C:endosome"/>
    <property type="evidence" value="ECO:0007669"/>
    <property type="project" value="TreeGrafter"/>
</dbReference>
<evidence type="ECO:0008006" key="5">
    <source>
        <dbReference type="Google" id="ProtNLM"/>
    </source>
</evidence>
<dbReference type="AlphaFoldDB" id="A0A0R3UMV0"/>
<dbReference type="STRING" id="53468.A0A0R3UMV0"/>
<accession>A0A0R3UMV0</accession>
<protein>
    <recommendedName>
        <fullName evidence="5">UV radiation resistance-associated gene protein</fullName>
    </recommendedName>
</protein>
<dbReference type="Proteomes" id="UP000267029">
    <property type="component" value="Unassembled WGS sequence"/>
</dbReference>
<evidence type="ECO:0000313" key="3">
    <source>
        <dbReference type="EMBL" id="VDD83086.1"/>
    </source>
</evidence>
<dbReference type="OrthoDB" id="72772at2759"/>
<feature type="coiled-coil region" evidence="2">
    <location>
        <begin position="87"/>
        <end position="114"/>
    </location>
</feature>
<sequence>MCIAGLNERPLWDCSDIVQLDSFHKSLLTVVFHFYIVQHRPQDDLVCSLIINVGDLHPVSADMGYLNATHARLSTLRTRISEDYIKLTSLRSRAKSLRSEIEAVDKEENALQSSLRACSDKVWRILGRIESRKTELDKMLQLYNLRKLDVLNDLTKTFPIDVVGEAPVLGKSLPSPSDYLMTICGLLLVDSDAPGFISAAPLASWVDVGNGKLAVKEQSAVVSGSLDDSLRLSQSIRSLLLVNKPQTASTALAHVASLLQLVSSALDVPLRFPIRRQLECDFQIRIVDPFAQGDDESFPLYVQRNGELYRYAVFLLNLNITILRSFFNFPTLNQRASLWNLKNFLATHLQSIDWKQLSPCLEDNNHISDATDS</sequence>
<evidence type="ECO:0000313" key="4">
    <source>
        <dbReference type="Proteomes" id="UP000267029"/>
    </source>
</evidence>
<keyword evidence="1 2" id="KW-0175">Coiled coil</keyword>
<dbReference type="PANTHER" id="PTHR15157">
    <property type="entry name" value="UV RADIATION RESISTANCE-ASSOCIATED GENE PROTEIN"/>
    <property type="match status" value="1"/>
</dbReference>